<evidence type="ECO:0000256" key="1">
    <source>
        <dbReference type="SAM" id="MobiDB-lite"/>
    </source>
</evidence>
<proteinExistence type="predicted"/>
<protein>
    <submittedName>
        <fullName evidence="2">Uncharacterized protein</fullName>
    </submittedName>
</protein>
<organism evidence="2 3">
    <name type="scientific">Tritrichomonas musculus</name>
    <dbReference type="NCBI Taxonomy" id="1915356"/>
    <lineage>
        <taxon>Eukaryota</taxon>
        <taxon>Metamonada</taxon>
        <taxon>Parabasalia</taxon>
        <taxon>Tritrichomonadida</taxon>
        <taxon>Tritrichomonadidae</taxon>
        <taxon>Tritrichomonas</taxon>
    </lineage>
</organism>
<name>A0ABR2KG27_9EUKA</name>
<sequence>MLTSFGSGDKVISFVDGFERLTGFPIPLFQTFKEADFKKYSFCDFVDLKPNEFPRAQNASSSLFIFSFTDLCEMPALVRRVLKKRFNAEKKKNAENSTQSEDNNKEKNTPMNFVLGLPKN</sequence>
<feature type="region of interest" description="Disordered" evidence="1">
    <location>
        <begin position="89"/>
        <end position="120"/>
    </location>
</feature>
<comment type="caution">
    <text evidence="2">The sequence shown here is derived from an EMBL/GenBank/DDBJ whole genome shotgun (WGS) entry which is preliminary data.</text>
</comment>
<dbReference type="EMBL" id="JAPFFF010000005">
    <property type="protein sequence ID" value="KAK8890093.1"/>
    <property type="molecule type" value="Genomic_DNA"/>
</dbReference>
<evidence type="ECO:0000313" key="3">
    <source>
        <dbReference type="Proteomes" id="UP001470230"/>
    </source>
</evidence>
<reference evidence="2 3" key="1">
    <citation type="submission" date="2024-04" db="EMBL/GenBank/DDBJ databases">
        <title>Tritrichomonas musculus Genome.</title>
        <authorList>
            <person name="Alves-Ferreira E."/>
            <person name="Grigg M."/>
            <person name="Lorenzi H."/>
            <person name="Galac M."/>
        </authorList>
    </citation>
    <scope>NUCLEOTIDE SEQUENCE [LARGE SCALE GENOMIC DNA]</scope>
    <source>
        <strain evidence="2 3">EAF2021</strain>
    </source>
</reference>
<dbReference type="Proteomes" id="UP001470230">
    <property type="component" value="Unassembled WGS sequence"/>
</dbReference>
<gene>
    <name evidence="2" type="ORF">M9Y10_034852</name>
</gene>
<keyword evidence="3" id="KW-1185">Reference proteome</keyword>
<accession>A0ABR2KG27</accession>
<evidence type="ECO:0000313" key="2">
    <source>
        <dbReference type="EMBL" id="KAK8890093.1"/>
    </source>
</evidence>